<name>A0ABD3SB78_9LAMI</name>
<comment type="caution">
    <text evidence="12">The sequence shown here is derived from an EMBL/GenBank/DDBJ whole genome shotgun (WGS) entry which is preliminary data.</text>
</comment>
<keyword evidence="8" id="KW-0498">Mitosis</keyword>
<evidence type="ECO:0000256" key="5">
    <source>
        <dbReference type="ARBA" id="ARBA00022454"/>
    </source>
</evidence>
<evidence type="ECO:0000256" key="7">
    <source>
        <dbReference type="ARBA" id="ARBA00022618"/>
    </source>
</evidence>
<evidence type="ECO:0000256" key="4">
    <source>
        <dbReference type="ARBA" id="ARBA00016065"/>
    </source>
</evidence>
<comment type="subcellular location">
    <subcellularLocation>
        <location evidence="1">Chromosome</location>
    </subcellularLocation>
    <subcellularLocation>
        <location evidence="2">Cytoplasm</location>
    </subcellularLocation>
</comment>
<dbReference type="GO" id="GO:0005737">
    <property type="term" value="C:cytoplasm"/>
    <property type="evidence" value="ECO:0007669"/>
    <property type="project" value="UniProtKB-SubCell"/>
</dbReference>
<feature type="region of interest" description="Disordered" evidence="11">
    <location>
        <begin position="149"/>
        <end position="178"/>
    </location>
</feature>
<keyword evidence="9" id="KW-0226">DNA condensation</keyword>
<evidence type="ECO:0000256" key="1">
    <source>
        <dbReference type="ARBA" id="ARBA00004286"/>
    </source>
</evidence>
<evidence type="ECO:0000256" key="6">
    <source>
        <dbReference type="ARBA" id="ARBA00022490"/>
    </source>
</evidence>
<keyword evidence="7" id="KW-0132">Cell division</keyword>
<comment type="similarity">
    <text evidence="3">Belongs to the CND2 (condensin subunit 2) family.</text>
</comment>
<dbReference type="InterPro" id="IPR022816">
    <property type="entry name" value="Condensin_barren_su2"/>
</dbReference>
<dbReference type="Proteomes" id="UP001634393">
    <property type="component" value="Unassembled WGS sequence"/>
</dbReference>
<dbReference type="AlphaFoldDB" id="A0ABD3SB78"/>
<evidence type="ECO:0000256" key="11">
    <source>
        <dbReference type="SAM" id="MobiDB-lite"/>
    </source>
</evidence>
<evidence type="ECO:0000313" key="13">
    <source>
        <dbReference type="Proteomes" id="UP001634393"/>
    </source>
</evidence>
<protein>
    <recommendedName>
        <fullName evidence="4">Condensin complex subunit 2</fullName>
    </recommendedName>
</protein>
<evidence type="ECO:0000256" key="3">
    <source>
        <dbReference type="ARBA" id="ARBA00009471"/>
    </source>
</evidence>
<evidence type="ECO:0000256" key="2">
    <source>
        <dbReference type="ARBA" id="ARBA00004496"/>
    </source>
</evidence>
<dbReference type="GO" id="GO:0030261">
    <property type="term" value="P:chromosome condensation"/>
    <property type="evidence" value="ECO:0007669"/>
    <property type="project" value="UniProtKB-KW"/>
</dbReference>
<gene>
    <name evidence="12" type="ORF">ACJIZ3_007483</name>
</gene>
<keyword evidence="6" id="KW-0963">Cytoplasm</keyword>
<keyword evidence="5" id="KW-0158">Chromosome</keyword>
<evidence type="ECO:0000313" key="12">
    <source>
        <dbReference type="EMBL" id="KAL3821578.1"/>
    </source>
</evidence>
<dbReference type="GO" id="GO:0005694">
    <property type="term" value="C:chromosome"/>
    <property type="evidence" value="ECO:0007669"/>
    <property type="project" value="UniProtKB-SubCell"/>
</dbReference>
<evidence type="ECO:0000256" key="10">
    <source>
        <dbReference type="ARBA" id="ARBA00023306"/>
    </source>
</evidence>
<proteinExistence type="inferred from homology"/>
<sequence length="651" mass="72477">MAETLSPNPKQRAPFTSPTKSPFFLGSNDDKLERAQARAAAIRRKIAAPISAPASEAEPFLGKDQILELFQNCIKLASENKINQKNTWGLNLIDHLNDIIKVEEENDVETNFQKASCTLEAGVKIYSMRVDSVHSEAYKVLGGINRVGQEDEQDSVANDDNINDEQEEGKAQKDHQTKLSPLTTLESSLAAINAKKFDAAFVVDPLYHQTSAQFDEGGAKGLLLNNLGVYANCRVLFDSSEIPGKCLSSVAQCDGMETIDLSFAEEFIGPMVFGMLDKSEISPSLSAIVSQFDKDNRRPSEVYSSVKVGENSENNHDLDGDTWENCGTWDFYQDDQATMVDEGTYDEDQNLPNQQDVSDLADEQLNFNDNVEEDKFEEVDGYLFLNLGFPTKKNAWAGPSHWKYRKGKDPENPANEDGSPKAKKSKNKKVDSDIEFSNAVDMDLSHIFAPPKNPKSLLLPANRAPCNTRLPEDCHYQPENLVKLFLLPHVLCIGKSGRKRTDEAIQNTNGYGENAAWDDEDGFGGAFDDGHAYSDNEESSTLVSQPRQVNKIEVHYDKASKQVDVHALKQILWDHIQKLNQISVQEEAPKEVISFKQVLSDFPDECRAAGSLNDISPHLCFICLLHLANEHGLSIRDYTSLDDLSIHLKPQ</sequence>
<accession>A0ABD3SB78</accession>
<dbReference type="EMBL" id="JBJXBP010000007">
    <property type="protein sequence ID" value="KAL3821578.1"/>
    <property type="molecule type" value="Genomic_DNA"/>
</dbReference>
<evidence type="ECO:0000256" key="9">
    <source>
        <dbReference type="ARBA" id="ARBA00023067"/>
    </source>
</evidence>
<dbReference type="PANTHER" id="PTHR13108:SF9">
    <property type="entry name" value="CONDENSIN COMPLEX SUBUNIT 2"/>
    <property type="match status" value="1"/>
</dbReference>
<keyword evidence="10" id="KW-0131">Cell cycle</keyword>
<dbReference type="PANTHER" id="PTHR13108">
    <property type="entry name" value="CONDENSIN COMPLEX SUBUNIT 2"/>
    <property type="match status" value="1"/>
</dbReference>
<feature type="compositionally biased region" description="Basic and acidic residues" evidence="11">
    <location>
        <begin position="168"/>
        <end position="177"/>
    </location>
</feature>
<dbReference type="Pfam" id="PF05786">
    <property type="entry name" value="Cnd2"/>
    <property type="match status" value="2"/>
</dbReference>
<reference evidence="12 13" key="1">
    <citation type="submission" date="2024-12" db="EMBL/GenBank/DDBJ databases">
        <title>The unique morphological basis and parallel evolutionary history of personate flowers in Penstemon.</title>
        <authorList>
            <person name="Depatie T.H."/>
            <person name="Wessinger C.A."/>
        </authorList>
    </citation>
    <scope>NUCLEOTIDE SEQUENCE [LARGE SCALE GENOMIC DNA]</scope>
    <source>
        <strain evidence="12">WTNN_2</strain>
        <tissue evidence="12">Leaf</tissue>
    </source>
</reference>
<dbReference type="GO" id="GO:0051301">
    <property type="term" value="P:cell division"/>
    <property type="evidence" value="ECO:0007669"/>
    <property type="project" value="UniProtKB-KW"/>
</dbReference>
<feature type="region of interest" description="Disordered" evidence="11">
    <location>
        <begin position="399"/>
        <end position="430"/>
    </location>
</feature>
<keyword evidence="13" id="KW-1185">Reference proteome</keyword>
<organism evidence="12 13">
    <name type="scientific">Penstemon smallii</name>
    <dbReference type="NCBI Taxonomy" id="265156"/>
    <lineage>
        <taxon>Eukaryota</taxon>
        <taxon>Viridiplantae</taxon>
        <taxon>Streptophyta</taxon>
        <taxon>Embryophyta</taxon>
        <taxon>Tracheophyta</taxon>
        <taxon>Spermatophyta</taxon>
        <taxon>Magnoliopsida</taxon>
        <taxon>eudicotyledons</taxon>
        <taxon>Gunneridae</taxon>
        <taxon>Pentapetalae</taxon>
        <taxon>asterids</taxon>
        <taxon>lamiids</taxon>
        <taxon>Lamiales</taxon>
        <taxon>Plantaginaceae</taxon>
        <taxon>Cheloneae</taxon>
        <taxon>Penstemon</taxon>
    </lineage>
</organism>
<feature type="region of interest" description="Disordered" evidence="11">
    <location>
        <begin position="1"/>
        <end position="27"/>
    </location>
</feature>
<evidence type="ECO:0000256" key="8">
    <source>
        <dbReference type="ARBA" id="ARBA00022776"/>
    </source>
</evidence>
<dbReference type="PIRSF" id="PIRSF017126">
    <property type="entry name" value="Condensin_H"/>
    <property type="match status" value="1"/>
</dbReference>
<feature type="compositionally biased region" description="Polar residues" evidence="11">
    <location>
        <begin position="1"/>
        <end position="20"/>
    </location>
</feature>